<keyword evidence="1" id="KW-1133">Transmembrane helix</keyword>
<dbReference type="Proteomes" id="UP000177328">
    <property type="component" value="Unassembled WGS sequence"/>
</dbReference>
<protein>
    <recommendedName>
        <fullName evidence="4">Glycosyltransferase RgtA/B/C/D-like domain-containing protein</fullName>
    </recommendedName>
</protein>
<feature type="transmembrane region" description="Helical" evidence="1">
    <location>
        <begin position="261"/>
        <end position="280"/>
    </location>
</feature>
<proteinExistence type="predicted"/>
<feature type="transmembrane region" description="Helical" evidence="1">
    <location>
        <begin position="354"/>
        <end position="373"/>
    </location>
</feature>
<feature type="transmembrane region" description="Helical" evidence="1">
    <location>
        <begin position="231"/>
        <end position="249"/>
    </location>
</feature>
<feature type="transmembrane region" description="Helical" evidence="1">
    <location>
        <begin position="130"/>
        <end position="150"/>
    </location>
</feature>
<evidence type="ECO:0000313" key="2">
    <source>
        <dbReference type="EMBL" id="OGE40725.1"/>
    </source>
</evidence>
<comment type="caution">
    <text evidence="2">The sequence shown here is derived from an EMBL/GenBank/DDBJ whole genome shotgun (WGS) entry which is preliminary data.</text>
</comment>
<organism evidence="2 3">
    <name type="scientific">Candidatus Daviesbacteria bacterium RIFCSPHIGHO2_02_FULL_43_12</name>
    <dbReference type="NCBI Taxonomy" id="1797776"/>
    <lineage>
        <taxon>Bacteria</taxon>
        <taxon>Candidatus Daviesiibacteriota</taxon>
    </lineage>
</organism>
<keyword evidence="1" id="KW-0812">Transmembrane</keyword>
<feature type="transmembrane region" description="Helical" evidence="1">
    <location>
        <begin position="205"/>
        <end position="224"/>
    </location>
</feature>
<feature type="transmembrane region" description="Helical" evidence="1">
    <location>
        <begin position="104"/>
        <end position="124"/>
    </location>
</feature>
<reference evidence="2 3" key="1">
    <citation type="journal article" date="2016" name="Nat. Commun.">
        <title>Thousands of microbial genomes shed light on interconnected biogeochemical processes in an aquifer system.</title>
        <authorList>
            <person name="Anantharaman K."/>
            <person name="Brown C.T."/>
            <person name="Hug L.A."/>
            <person name="Sharon I."/>
            <person name="Castelle C.J."/>
            <person name="Probst A.J."/>
            <person name="Thomas B.C."/>
            <person name="Singh A."/>
            <person name="Wilkins M.J."/>
            <person name="Karaoz U."/>
            <person name="Brodie E.L."/>
            <person name="Williams K.H."/>
            <person name="Hubbard S.S."/>
            <person name="Banfield J.F."/>
        </authorList>
    </citation>
    <scope>NUCLEOTIDE SEQUENCE [LARGE SCALE GENOMIC DNA]</scope>
</reference>
<evidence type="ECO:0008006" key="4">
    <source>
        <dbReference type="Google" id="ProtNLM"/>
    </source>
</evidence>
<feature type="transmembrane region" description="Helical" evidence="1">
    <location>
        <begin position="393"/>
        <end position="413"/>
    </location>
</feature>
<feature type="transmembrane region" description="Helical" evidence="1">
    <location>
        <begin position="75"/>
        <end position="92"/>
    </location>
</feature>
<feature type="transmembrane region" description="Helical" evidence="1">
    <location>
        <begin position="472"/>
        <end position="490"/>
    </location>
</feature>
<sequence length="625" mass="72525">MVQTLTLLKKEISSSLKEKELLGVFNLSLCLFWGYFSLFYLFFKPIHQFYPEIDPKTLLWWQQQFLFRDGLEPQVMLIGGFLYIGSYLFLSYRLKSFSWLRSKFLLVVLLLITGYLTLKIQTPIIRLASLPQIAALVLGTLVLVSSGYLVSKSLLFKKHPRFVKSFGWLCLVILVIFGLDVASIYDFGYYLGPALKLLQGEKLGSFYIQYGVVGTWIFELMMMLKLKIYQMQVILGVLFVMWLFLYYQASKYLIEEKFLRFIFVVALVIIRYLSINHDPIRLPQVQPFRLDLWLIAFLVTARFGFISWVSASVFALLYIFDNSFGFLYLGVYGLSLVLKYIVSKKERKELLKKAWQLIFPIAIAAIFNLYFFQSLTSPAAKLYEKVQLGLMPIAWNSPFWLIFAGLPICCFWLGKQPLKLLLLGLTLVELVYFYGRSHDHNLLNISGILVLLFFTSLDSFAKSHSKKILPQAVGLVLILISIVIFSGHIFSKLERAKIHVLAGQVFPISDYEVSVLKNTQMFSIYPKQTEILILSQFDTFLNYHWGLKQIGKIVPFSINLYVDKTSDFLKENIDQGVKVVVWETEMIEMLKQLNSSDHMKQQMLQFILIQMSGFWEVKYEKIPRN</sequence>
<keyword evidence="1" id="KW-0472">Membrane</keyword>
<feature type="transmembrane region" description="Helical" evidence="1">
    <location>
        <begin position="325"/>
        <end position="342"/>
    </location>
</feature>
<feature type="transmembrane region" description="Helical" evidence="1">
    <location>
        <begin position="21"/>
        <end position="43"/>
    </location>
</feature>
<name>A0A1F5KIV2_9BACT</name>
<feature type="transmembrane region" description="Helical" evidence="1">
    <location>
        <begin position="162"/>
        <end position="185"/>
    </location>
</feature>
<dbReference type="EMBL" id="MFDD01000006">
    <property type="protein sequence ID" value="OGE40725.1"/>
    <property type="molecule type" value="Genomic_DNA"/>
</dbReference>
<gene>
    <name evidence="2" type="ORF">A3D25_05625</name>
</gene>
<evidence type="ECO:0000256" key="1">
    <source>
        <dbReference type="SAM" id="Phobius"/>
    </source>
</evidence>
<feature type="transmembrane region" description="Helical" evidence="1">
    <location>
        <begin position="441"/>
        <end position="460"/>
    </location>
</feature>
<feature type="transmembrane region" description="Helical" evidence="1">
    <location>
        <begin position="420"/>
        <end position="435"/>
    </location>
</feature>
<feature type="transmembrane region" description="Helical" evidence="1">
    <location>
        <begin position="292"/>
        <end position="319"/>
    </location>
</feature>
<accession>A0A1F5KIV2</accession>
<dbReference type="AlphaFoldDB" id="A0A1F5KIV2"/>
<evidence type="ECO:0000313" key="3">
    <source>
        <dbReference type="Proteomes" id="UP000177328"/>
    </source>
</evidence>